<dbReference type="AlphaFoldDB" id="A0A0S2HVG7"/>
<sequence length="403" mass="45447">MKKTYIVIIVLLISTLGCNQETFQEKVKRIHTKALTLDSHTDTPLRFTRDDFSIAEKHDAQKTYSRVDLPRMNEGGLDAMFIAAFISQRARTPEGHEKANKETHRIIDSIYSQVSKNKDKVTIGTTPQDAYGNEEKGKHTFFIGIENGYALGKDIDEIQHFYNRGVRYITLSHTKNNDICDSSTDSVEHNGLTDFGKSVVKKMNELGVIVDVSHISDKSFYDVIELTKAPIIASHSNARAVCDNPRNLTDDMLQKVAKNGGVVQVCLLSDYVKPPVAQPKRDSAFKALRKKWRGYNDLTDEERAQAVREWHATQRDYPQKLATVSDLVDHIDHIVKVAGIDHVGIGSDFDGGGGLKDCFDVSEMQNITKELLKRGYSEQEIIKIWGGNFMRVFNEVEQNKIKA</sequence>
<protein>
    <submittedName>
        <fullName evidence="1">Membrane dipeptidase (Peptidase family M19)</fullName>
    </submittedName>
</protein>
<dbReference type="Gene3D" id="3.20.20.140">
    <property type="entry name" value="Metal-dependent hydrolases"/>
    <property type="match status" value="1"/>
</dbReference>
<dbReference type="GO" id="GO:0070573">
    <property type="term" value="F:metallodipeptidase activity"/>
    <property type="evidence" value="ECO:0007669"/>
    <property type="project" value="InterPro"/>
</dbReference>
<reference evidence="1 2" key="1">
    <citation type="submission" date="2015-11" db="EMBL/GenBank/DDBJ databases">
        <title>Description and complete genome sequence of a novel strain predominating in hypersaline microbial mats and representing a new family of the Bacteriodetes phylum.</title>
        <authorList>
            <person name="Spring S."/>
            <person name="Bunk B."/>
            <person name="Sproer C."/>
            <person name="Klenk H.-P."/>
        </authorList>
    </citation>
    <scope>NUCLEOTIDE SEQUENCE [LARGE SCALE GENOMIC DNA]</scope>
    <source>
        <strain evidence="1 2">L21-Spi-D4</strain>
    </source>
</reference>
<dbReference type="PANTHER" id="PTHR10443:SF12">
    <property type="entry name" value="DIPEPTIDASE"/>
    <property type="match status" value="1"/>
</dbReference>
<evidence type="ECO:0000313" key="2">
    <source>
        <dbReference type="Proteomes" id="UP000064893"/>
    </source>
</evidence>
<keyword evidence="2" id="KW-1185">Reference proteome</keyword>
<dbReference type="STRING" id="1307839.L21SP5_00337"/>
<dbReference type="Proteomes" id="UP000064893">
    <property type="component" value="Chromosome"/>
</dbReference>
<name>A0A0S2HVG7_9BACT</name>
<dbReference type="PROSITE" id="PS51365">
    <property type="entry name" value="RENAL_DIPEPTIDASE_2"/>
    <property type="match status" value="1"/>
</dbReference>
<organism evidence="1 2">
    <name type="scientific">Salinivirga cyanobacteriivorans</name>
    <dbReference type="NCBI Taxonomy" id="1307839"/>
    <lineage>
        <taxon>Bacteria</taxon>
        <taxon>Pseudomonadati</taxon>
        <taxon>Bacteroidota</taxon>
        <taxon>Bacteroidia</taxon>
        <taxon>Bacteroidales</taxon>
        <taxon>Salinivirgaceae</taxon>
        <taxon>Salinivirga</taxon>
    </lineage>
</organism>
<dbReference type="PROSITE" id="PS51257">
    <property type="entry name" value="PROKAR_LIPOPROTEIN"/>
    <property type="match status" value="1"/>
</dbReference>
<dbReference type="KEGG" id="blq:L21SP5_00337"/>
<dbReference type="Pfam" id="PF01244">
    <property type="entry name" value="Peptidase_M19"/>
    <property type="match status" value="1"/>
</dbReference>
<dbReference type="InterPro" id="IPR032466">
    <property type="entry name" value="Metal_Hydrolase"/>
</dbReference>
<dbReference type="PANTHER" id="PTHR10443">
    <property type="entry name" value="MICROSOMAL DIPEPTIDASE"/>
    <property type="match status" value="1"/>
</dbReference>
<accession>A0A0S2HVG7</accession>
<evidence type="ECO:0000313" key="1">
    <source>
        <dbReference type="EMBL" id="ALO14016.1"/>
    </source>
</evidence>
<dbReference type="EMBL" id="CP013118">
    <property type="protein sequence ID" value="ALO14016.1"/>
    <property type="molecule type" value="Genomic_DNA"/>
</dbReference>
<dbReference type="RefSeq" id="WP_095532263.1">
    <property type="nucleotide sequence ID" value="NZ_CP013118.1"/>
</dbReference>
<dbReference type="Gene3D" id="1.10.287.650">
    <property type="entry name" value="L27 domain"/>
    <property type="match status" value="1"/>
</dbReference>
<dbReference type="SUPFAM" id="SSF51556">
    <property type="entry name" value="Metallo-dependent hydrolases"/>
    <property type="match status" value="1"/>
</dbReference>
<gene>
    <name evidence="1" type="ORF">L21SP5_00337</name>
</gene>
<dbReference type="InterPro" id="IPR008257">
    <property type="entry name" value="Pept_M19"/>
</dbReference>
<dbReference type="OrthoDB" id="9804920at2"/>
<dbReference type="GO" id="GO:0006508">
    <property type="term" value="P:proteolysis"/>
    <property type="evidence" value="ECO:0007669"/>
    <property type="project" value="InterPro"/>
</dbReference>
<dbReference type="CDD" id="cd01301">
    <property type="entry name" value="rDP_like"/>
    <property type="match status" value="1"/>
</dbReference>
<proteinExistence type="predicted"/>